<feature type="transmembrane region" description="Helical" evidence="11">
    <location>
        <begin position="271"/>
        <end position="290"/>
    </location>
</feature>
<dbReference type="EMBL" id="CP001707">
    <property type="protein sequence ID" value="ACV25702.1"/>
    <property type="molecule type" value="Genomic_DNA"/>
</dbReference>
<evidence type="ECO:0000259" key="12">
    <source>
        <dbReference type="PROSITE" id="PS50253"/>
    </source>
</evidence>
<dbReference type="eggNOG" id="COG1845">
    <property type="taxonomic scope" value="Bacteria"/>
</dbReference>
<accession>C7R7F3</accession>
<evidence type="ECO:0000256" key="10">
    <source>
        <dbReference type="RuleBase" id="RU003376"/>
    </source>
</evidence>
<dbReference type="CDD" id="cd01665">
    <property type="entry name" value="Cyt_c_Oxidase_III"/>
    <property type="match status" value="1"/>
</dbReference>
<dbReference type="Gene3D" id="1.10.287.70">
    <property type="match status" value="1"/>
</dbReference>
<dbReference type="FunCoup" id="C7R7F3">
    <property type="interactions" value="206"/>
</dbReference>
<evidence type="ECO:0000256" key="9">
    <source>
        <dbReference type="ARBA" id="ARBA00031625"/>
    </source>
</evidence>
<evidence type="ECO:0000256" key="7">
    <source>
        <dbReference type="ARBA" id="ARBA00023136"/>
    </source>
</evidence>
<dbReference type="EC" id="7.1.1.9" evidence="3"/>
<gene>
    <name evidence="13" type="ordered locus">Kkor_0281</name>
</gene>
<dbReference type="Proteomes" id="UP000001231">
    <property type="component" value="Chromosome"/>
</dbReference>
<dbReference type="GO" id="GO:0019646">
    <property type="term" value="P:aerobic electron transport chain"/>
    <property type="evidence" value="ECO:0007669"/>
    <property type="project" value="InterPro"/>
</dbReference>
<feature type="transmembrane region" description="Helical" evidence="11">
    <location>
        <begin position="227"/>
        <end position="250"/>
    </location>
</feature>
<dbReference type="InterPro" id="IPR000298">
    <property type="entry name" value="Cyt_c_oxidase-like_su3"/>
</dbReference>
<protein>
    <recommendedName>
        <fullName evidence="3">cytochrome-c oxidase</fullName>
        <ecNumber evidence="3">7.1.1.9</ecNumber>
    </recommendedName>
    <alternativeName>
        <fullName evidence="8">Cytochrome aa3 subunit 3</fullName>
    </alternativeName>
    <alternativeName>
        <fullName evidence="9">Cytochrome c oxidase polypeptide III</fullName>
    </alternativeName>
</protein>
<dbReference type="Pfam" id="PF00510">
    <property type="entry name" value="COX3"/>
    <property type="match status" value="1"/>
</dbReference>
<evidence type="ECO:0000256" key="1">
    <source>
        <dbReference type="ARBA" id="ARBA00004141"/>
    </source>
</evidence>
<dbReference type="SUPFAM" id="SSF81452">
    <property type="entry name" value="Cytochrome c oxidase subunit III-like"/>
    <property type="match status" value="1"/>
</dbReference>
<evidence type="ECO:0000256" key="2">
    <source>
        <dbReference type="ARBA" id="ARBA00010581"/>
    </source>
</evidence>
<proteinExistence type="inferred from homology"/>
<organism evidence="13 14">
    <name type="scientific">Kangiella koreensis (strain DSM 16069 / JCM 12317 / KCTC 12182 / SW-125)</name>
    <dbReference type="NCBI Taxonomy" id="523791"/>
    <lineage>
        <taxon>Bacteria</taxon>
        <taxon>Pseudomonadati</taxon>
        <taxon>Pseudomonadota</taxon>
        <taxon>Gammaproteobacteria</taxon>
        <taxon>Kangiellales</taxon>
        <taxon>Kangiellaceae</taxon>
        <taxon>Kangiella</taxon>
    </lineage>
</organism>
<feature type="transmembrane region" description="Helical" evidence="11">
    <location>
        <begin position="47"/>
        <end position="66"/>
    </location>
</feature>
<comment type="similarity">
    <text evidence="2 10">Belongs to the cytochrome c oxidase subunit 3 family.</text>
</comment>
<feature type="domain" description="Heme-copper oxidase subunit III family profile" evidence="12">
    <location>
        <begin position="8"/>
        <end position="291"/>
    </location>
</feature>
<keyword evidence="4 10" id="KW-0812">Transmembrane</keyword>
<evidence type="ECO:0000256" key="5">
    <source>
        <dbReference type="ARBA" id="ARBA00022967"/>
    </source>
</evidence>
<dbReference type="Gene3D" id="1.20.120.80">
    <property type="entry name" value="Cytochrome c oxidase, subunit III, four-helix bundle"/>
    <property type="match status" value="1"/>
</dbReference>
<keyword evidence="6 11" id="KW-1133">Transmembrane helix</keyword>
<evidence type="ECO:0000256" key="6">
    <source>
        <dbReference type="ARBA" id="ARBA00022989"/>
    </source>
</evidence>
<keyword evidence="5" id="KW-1278">Translocase</keyword>
<dbReference type="GO" id="GO:0005886">
    <property type="term" value="C:plasma membrane"/>
    <property type="evidence" value="ECO:0007669"/>
    <property type="project" value="UniProtKB-SubCell"/>
</dbReference>
<dbReference type="AlphaFoldDB" id="C7R7F3"/>
<name>C7R7F3_KANKD</name>
<evidence type="ECO:0000256" key="8">
    <source>
        <dbReference type="ARBA" id="ARBA00031400"/>
    </source>
</evidence>
<dbReference type="FunFam" id="1.20.120.80:FF:000003">
    <property type="entry name" value="Cytochrome c oxidase subunit 3"/>
    <property type="match status" value="1"/>
</dbReference>
<dbReference type="HOGENOM" id="CLU_044071_0_0_6"/>
<evidence type="ECO:0000256" key="3">
    <source>
        <dbReference type="ARBA" id="ARBA00012949"/>
    </source>
</evidence>
<evidence type="ECO:0000313" key="14">
    <source>
        <dbReference type="Proteomes" id="UP000001231"/>
    </source>
</evidence>
<dbReference type="GO" id="GO:0004129">
    <property type="term" value="F:cytochrome-c oxidase activity"/>
    <property type="evidence" value="ECO:0007669"/>
    <property type="project" value="UniProtKB-EC"/>
</dbReference>
<dbReference type="PANTHER" id="PTHR11403:SF7">
    <property type="entry name" value="CYTOCHROME C OXIDASE SUBUNIT 3"/>
    <property type="match status" value="1"/>
</dbReference>
<dbReference type="InterPro" id="IPR035973">
    <property type="entry name" value="Cyt_c_oxidase_su3-like_sf"/>
</dbReference>
<dbReference type="InterPro" id="IPR033945">
    <property type="entry name" value="Cyt_c_oxase_su3_dom"/>
</dbReference>
<sequence length="291" mass="32890">MSEQTNTEYEKYYVPEQSKLPFIGSIGLFLTAFGAGNMVQGNYPEGYILYLGLAVLVYMLSTWWAATIRESMSGLYSAQMSRSFRQGMLWFITSEVMFFAAFFGALFYVRILVMEWLGGSSNNAATHEFLWPEFIPNWPMEKTPAGETTQGMGAWGLPAINTAILLFSSFTLTIAHHALIEKNRATLIQFTAITAALGVIFMGLQIWEYIHAYTEMGLTLGSGIYGSTFFMLTGFHGLHVTVGTIFLIILTIRCAKGHFTPQDHFAYEAGAWYWHFVDVVWVFLFIFVYIL</sequence>
<feature type="transmembrane region" description="Helical" evidence="11">
    <location>
        <begin position="155"/>
        <end position="175"/>
    </location>
</feature>
<feature type="transmembrane region" description="Helical" evidence="11">
    <location>
        <begin position="87"/>
        <end position="109"/>
    </location>
</feature>
<dbReference type="PROSITE" id="PS50253">
    <property type="entry name" value="COX3"/>
    <property type="match status" value="1"/>
</dbReference>
<keyword evidence="7 11" id="KW-0472">Membrane</keyword>
<dbReference type="PANTHER" id="PTHR11403">
    <property type="entry name" value="CYTOCHROME C OXIDASE SUBUNIT III"/>
    <property type="match status" value="1"/>
</dbReference>
<dbReference type="InterPro" id="IPR013833">
    <property type="entry name" value="Cyt_c_oxidase_su3_a-hlx"/>
</dbReference>
<comment type="subcellular location">
    <subcellularLocation>
        <location evidence="10">Cell membrane</location>
        <topology evidence="10">Multi-pass membrane protein</topology>
    </subcellularLocation>
    <subcellularLocation>
        <location evidence="1">Membrane</location>
        <topology evidence="1">Multi-pass membrane protein</topology>
    </subcellularLocation>
</comment>
<feature type="transmembrane region" description="Helical" evidence="11">
    <location>
        <begin position="20"/>
        <end position="41"/>
    </location>
</feature>
<dbReference type="RefSeq" id="WP_012800217.1">
    <property type="nucleotide sequence ID" value="NC_013166.1"/>
</dbReference>
<keyword evidence="14" id="KW-1185">Reference proteome</keyword>
<reference evidence="13 14" key="1">
    <citation type="journal article" date="2009" name="Stand. Genomic Sci.">
        <title>Complete genome sequence of Kangiella koreensis type strain (SW-125).</title>
        <authorList>
            <person name="Han C."/>
            <person name="Sikorski J."/>
            <person name="Lapidus A."/>
            <person name="Nolan M."/>
            <person name="Glavina Del Rio T."/>
            <person name="Tice H."/>
            <person name="Cheng J.F."/>
            <person name="Lucas S."/>
            <person name="Chen F."/>
            <person name="Copeland A."/>
            <person name="Ivanova N."/>
            <person name="Mavromatis K."/>
            <person name="Ovchinnikova G."/>
            <person name="Pati A."/>
            <person name="Bruce D."/>
            <person name="Goodwin L."/>
            <person name="Pitluck S."/>
            <person name="Chen A."/>
            <person name="Palaniappan K."/>
            <person name="Land M."/>
            <person name="Hauser L."/>
            <person name="Chang Y.J."/>
            <person name="Jeffries C.D."/>
            <person name="Chain P."/>
            <person name="Saunders E."/>
            <person name="Brettin T."/>
            <person name="Goker M."/>
            <person name="Tindall B.J."/>
            <person name="Bristow J."/>
            <person name="Eisen J.A."/>
            <person name="Markowitz V."/>
            <person name="Hugenholtz P."/>
            <person name="Kyrpides N.C."/>
            <person name="Klenk H.P."/>
            <person name="Detter J.C."/>
        </authorList>
    </citation>
    <scope>NUCLEOTIDE SEQUENCE [LARGE SCALE GENOMIC DNA]</scope>
    <source>
        <strain evidence="14">DSM 16069 / KCTC 12182 / SW-125</strain>
    </source>
</reference>
<dbReference type="InterPro" id="IPR024791">
    <property type="entry name" value="Cyt_c/ubiquinol_Oxase_su3"/>
</dbReference>
<evidence type="ECO:0000256" key="4">
    <source>
        <dbReference type="ARBA" id="ARBA00022692"/>
    </source>
</evidence>
<dbReference type="OrthoDB" id="9810850at2"/>
<evidence type="ECO:0000313" key="13">
    <source>
        <dbReference type="EMBL" id="ACV25702.1"/>
    </source>
</evidence>
<evidence type="ECO:0000256" key="11">
    <source>
        <dbReference type="SAM" id="Phobius"/>
    </source>
</evidence>
<feature type="transmembrane region" description="Helical" evidence="11">
    <location>
        <begin position="187"/>
        <end position="207"/>
    </location>
</feature>
<dbReference type="STRING" id="523791.Kkor_0281"/>
<dbReference type="InParanoid" id="C7R7F3"/>
<dbReference type="KEGG" id="kko:Kkor_0281"/>